<keyword evidence="3" id="KW-1185">Reference proteome</keyword>
<dbReference type="EMBL" id="CATQJL010000305">
    <property type="protein sequence ID" value="CAJ0603759.1"/>
    <property type="molecule type" value="Genomic_DNA"/>
</dbReference>
<accession>A0AA36H486</accession>
<reference evidence="2" key="1">
    <citation type="submission" date="2023-07" db="EMBL/GenBank/DDBJ databases">
        <authorList>
            <consortium name="CYATHOMIX"/>
        </authorList>
    </citation>
    <scope>NUCLEOTIDE SEQUENCE</scope>
    <source>
        <strain evidence="2">N/A</strain>
    </source>
</reference>
<evidence type="ECO:0000256" key="1">
    <source>
        <dbReference type="SAM" id="Phobius"/>
    </source>
</evidence>
<keyword evidence="1" id="KW-0472">Membrane</keyword>
<dbReference type="SUPFAM" id="SSF81321">
    <property type="entry name" value="Family A G protein-coupled receptor-like"/>
    <property type="match status" value="1"/>
</dbReference>
<keyword evidence="1" id="KW-0812">Transmembrane</keyword>
<dbReference type="Proteomes" id="UP001176961">
    <property type="component" value="Unassembled WGS sequence"/>
</dbReference>
<feature type="transmembrane region" description="Helical" evidence="1">
    <location>
        <begin position="249"/>
        <end position="274"/>
    </location>
</feature>
<sequence length="300" mass="34912">MLLSGGLVLVGIIVALSMSLYCLLIAAMWRHRKSSCYKTFFYRTLWNESFLDLFCFIFFLTTMYTRCFDGAVQFFLSMNRFQMWTKFVQISQEHIMYMQIMTVVLTLGGRLLSVCFPLKKLSNILEKLERWQIFILQAFLPTVIVFPLYFMFDFQYGLKGITKPLLLSTLDPRYDKYIFGAGLSYRVSAFILCLFGYATIFWKVRRKTNDRKRNDLNILIHAGCLLLALGAVLFASVCRRFQIGESFALMRLFFFTTMLWIPCTNVIVTLCAIASLRQHALHPFTDQVVTSVIPSIKNER</sequence>
<comment type="caution">
    <text evidence="2">The sequence shown here is derived from an EMBL/GenBank/DDBJ whole genome shotgun (WGS) entry which is preliminary data.</text>
</comment>
<feature type="transmembrane region" description="Helical" evidence="1">
    <location>
        <begin position="183"/>
        <end position="204"/>
    </location>
</feature>
<protein>
    <recommendedName>
        <fullName evidence="4">Serpentine receptor class gamma</fullName>
    </recommendedName>
</protein>
<evidence type="ECO:0000313" key="3">
    <source>
        <dbReference type="Proteomes" id="UP001176961"/>
    </source>
</evidence>
<feature type="transmembrane region" description="Helical" evidence="1">
    <location>
        <begin position="96"/>
        <end position="119"/>
    </location>
</feature>
<organism evidence="2 3">
    <name type="scientific">Cylicocyclus nassatus</name>
    <name type="common">Nematode worm</name>
    <dbReference type="NCBI Taxonomy" id="53992"/>
    <lineage>
        <taxon>Eukaryota</taxon>
        <taxon>Metazoa</taxon>
        <taxon>Ecdysozoa</taxon>
        <taxon>Nematoda</taxon>
        <taxon>Chromadorea</taxon>
        <taxon>Rhabditida</taxon>
        <taxon>Rhabditina</taxon>
        <taxon>Rhabditomorpha</taxon>
        <taxon>Strongyloidea</taxon>
        <taxon>Strongylidae</taxon>
        <taxon>Cylicocyclus</taxon>
    </lineage>
</organism>
<gene>
    <name evidence="2" type="ORF">CYNAS_LOCUS15742</name>
</gene>
<dbReference type="InterPro" id="IPR019426">
    <property type="entry name" value="7TM_GPCR_serpentine_rcpt_Srv"/>
</dbReference>
<feature type="transmembrane region" description="Helical" evidence="1">
    <location>
        <begin position="50"/>
        <end position="76"/>
    </location>
</feature>
<dbReference type="Pfam" id="PF10323">
    <property type="entry name" value="7TM_GPCR_Srv"/>
    <property type="match status" value="1"/>
</dbReference>
<proteinExistence type="predicted"/>
<evidence type="ECO:0000313" key="2">
    <source>
        <dbReference type="EMBL" id="CAJ0603759.1"/>
    </source>
</evidence>
<feature type="transmembrane region" description="Helical" evidence="1">
    <location>
        <begin position="131"/>
        <end position="152"/>
    </location>
</feature>
<feature type="transmembrane region" description="Helical" evidence="1">
    <location>
        <begin position="6"/>
        <end position="29"/>
    </location>
</feature>
<feature type="transmembrane region" description="Helical" evidence="1">
    <location>
        <begin position="216"/>
        <end position="237"/>
    </location>
</feature>
<keyword evidence="1" id="KW-1133">Transmembrane helix</keyword>
<name>A0AA36H486_CYLNA</name>
<dbReference type="Gene3D" id="1.20.1070.10">
    <property type="entry name" value="Rhodopsin 7-helix transmembrane proteins"/>
    <property type="match status" value="1"/>
</dbReference>
<evidence type="ECO:0008006" key="4">
    <source>
        <dbReference type="Google" id="ProtNLM"/>
    </source>
</evidence>
<dbReference type="AlphaFoldDB" id="A0AA36H486"/>